<dbReference type="GO" id="GO:0003677">
    <property type="term" value="F:DNA binding"/>
    <property type="evidence" value="ECO:0007669"/>
    <property type="project" value="UniProtKB-KW"/>
</dbReference>
<dbReference type="Pfam" id="PF13426">
    <property type="entry name" value="PAS_9"/>
    <property type="match status" value="2"/>
</dbReference>
<dbReference type="SUPFAM" id="SSF55785">
    <property type="entry name" value="PYP-like sensor domain (PAS domain)"/>
    <property type="match status" value="3"/>
</dbReference>
<dbReference type="InterPro" id="IPR001610">
    <property type="entry name" value="PAC"/>
</dbReference>
<evidence type="ECO:0000256" key="1">
    <source>
        <dbReference type="ARBA" id="ARBA00023125"/>
    </source>
</evidence>
<feature type="domain" description="HTH luxR-type" evidence="2">
    <location>
        <begin position="432"/>
        <end position="497"/>
    </location>
</feature>
<organism evidence="5 6">
    <name type="scientific">Achromobacter pestifer</name>
    <dbReference type="NCBI Taxonomy" id="1353889"/>
    <lineage>
        <taxon>Bacteria</taxon>
        <taxon>Pseudomonadati</taxon>
        <taxon>Pseudomonadota</taxon>
        <taxon>Betaproteobacteria</taxon>
        <taxon>Burkholderiales</taxon>
        <taxon>Alcaligenaceae</taxon>
        <taxon>Achromobacter</taxon>
    </lineage>
</organism>
<keyword evidence="6" id="KW-1185">Reference proteome</keyword>
<feature type="domain" description="PAS" evidence="3">
    <location>
        <begin position="27"/>
        <end position="71"/>
    </location>
</feature>
<dbReference type="InterPro" id="IPR000014">
    <property type="entry name" value="PAS"/>
</dbReference>
<dbReference type="InterPro" id="IPR016032">
    <property type="entry name" value="Sig_transdc_resp-reg_C-effctor"/>
</dbReference>
<evidence type="ECO:0000313" key="6">
    <source>
        <dbReference type="Proteomes" id="UP000494108"/>
    </source>
</evidence>
<dbReference type="InterPro" id="IPR035965">
    <property type="entry name" value="PAS-like_dom_sf"/>
</dbReference>
<dbReference type="SUPFAM" id="SSF46894">
    <property type="entry name" value="C-terminal effector domain of the bipartite response regulators"/>
    <property type="match status" value="1"/>
</dbReference>
<sequence length="513" mass="56641">MRLHPVCSCMRTEEAYVTEDAAAPQAHRQHLQSIIAGLNEGIIVLEPDGAITWANDSALELHGVETLQELGGTPAGYRKRYTLTYRNHHRVSARQYPLDRLAAGEPFDDLLLDLSRKDDDEFLRNLRARGLNLDGGNGVDYRVLILHDQTAHLNAEQRFERTFAANPAPALICRLSDLRYVKVNQGFLEMTGYTRDTVLGKSAYELDVLDGGEDKESAVAKLNEGQTITQREGVVKLADGGAKFVMVAGQPIDMQDEPCMLFTFIDLEARKRTELALRESEERFSKAFRLAPVPMAVCEGDTLLVLDINEAFAAATGASPTDSAGKALTDLGLQPYEGMNASLKRGESARNREATLSTQDGDKLDCLVSAEPVMIGGQPRLLIVMQDITERKRSETELLAAIEAVMQDTSWFSRGIIEKLAQLREPAPATRDVAELAQLTTREREVLGLLCQGHDDDGIAKSLKLSRNTVRNHVATIYSKIGVHRRSAAIVWARDRGITGHESTRIRDKPASK</sequence>
<accession>A0A6S7AMB5</accession>
<evidence type="ECO:0000259" key="2">
    <source>
        <dbReference type="PROSITE" id="PS50043"/>
    </source>
</evidence>
<gene>
    <name evidence="5" type="primary">malT</name>
    <name evidence="5" type="ORF">LMG3431_05105</name>
</gene>
<evidence type="ECO:0000259" key="3">
    <source>
        <dbReference type="PROSITE" id="PS50112"/>
    </source>
</evidence>
<dbReference type="CDD" id="cd06170">
    <property type="entry name" value="LuxR_C_like"/>
    <property type="match status" value="1"/>
</dbReference>
<reference evidence="5 6" key="1">
    <citation type="submission" date="2020-04" db="EMBL/GenBank/DDBJ databases">
        <authorList>
            <person name="De Canck E."/>
        </authorList>
    </citation>
    <scope>NUCLEOTIDE SEQUENCE [LARGE SCALE GENOMIC DNA]</scope>
    <source>
        <strain evidence="5 6">LMG 3431</strain>
    </source>
</reference>
<dbReference type="SMART" id="SM00421">
    <property type="entry name" value="HTH_LUXR"/>
    <property type="match status" value="1"/>
</dbReference>
<dbReference type="SMART" id="SM00086">
    <property type="entry name" value="PAC"/>
    <property type="match status" value="1"/>
</dbReference>
<feature type="domain" description="PAS" evidence="3">
    <location>
        <begin position="155"/>
        <end position="206"/>
    </location>
</feature>
<dbReference type="InterPro" id="IPR000700">
    <property type="entry name" value="PAS-assoc_C"/>
</dbReference>
<dbReference type="PANTHER" id="PTHR43214">
    <property type="entry name" value="TWO-COMPONENT RESPONSE REGULATOR"/>
    <property type="match status" value="1"/>
</dbReference>
<proteinExistence type="predicted"/>
<dbReference type="AlphaFoldDB" id="A0A6S7AMB5"/>
<dbReference type="Gene3D" id="3.30.450.20">
    <property type="entry name" value="PAS domain"/>
    <property type="match status" value="3"/>
</dbReference>
<dbReference type="GO" id="GO:0006355">
    <property type="term" value="P:regulation of DNA-templated transcription"/>
    <property type="evidence" value="ECO:0007669"/>
    <property type="project" value="InterPro"/>
</dbReference>
<dbReference type="PROSITE" id="PS50112">
    <property type="entry name" value="PAS"/>
    <property type="match status" value="2"/>
</dbReference>
<keyword evidence="1" id="KW-0238">DNA-binding</keyword>
<dbReference type="NCBIfam" id="TIGR00229">
    <property type="entry name" value="sensory_box"/>
    <property type="match status" value="2"/>
</dbReference>
<dbReference type="PANTHER" id="PTHR43214:SF38">
    <property type="entry name" value="NITRATE_NITRITE RESPONSE REGULATOR PROTEIN NARL"/>
    <property type="match status" value="1"/>
</dbReference>
<dbReference type="InterPro" id="IPR039420">
    <property type="entry name" value="WalR-like"/>
</dbReference>
<evidence type="ECO:0000259" key="4">
    <source>
        <dbReference type="PROSITE" id="PS50113"/>
    </source>
</evidence>
<evidence type="ECO:0000313" key="5">
    <source>
        <dbReference type="EMBL" id="CAB3695501.1"/>
    </source>
</evidence>
<dbReference type="PROSITE" id="PS50043">
    <property type="entry name" value="HTH_LUXR_2"/>
    <property type="match status" value="1"/>
</dbReference>
<dbReference type="Gene3D" id="3.40.50.2300">
    <property type="match status" value="1"/>
</dbReference>
<protein>
    <submittedName>
        <fullName evidence="5">HTH-type transcriptional regulator MalT</fullName>
    </submittedName>
</protein>
<dbReference type="Proteomes" id="UP000494108">
    <property type="component" value="Unassembled WGS sequence"/>
</dbReference>
<name>A0A6S7AMB5_9BURK</name>
<dbReference type="SMART" id="SM00091">
    <property type="entry name" value="PAS"/>
    <property type="match status" value="3"/>
</dbReference>
<dbReference type="PROSITE" id="PS50113">
    <property type="entry name" value="PAC"/>
    <property type="match status" value="1"/>
</dbReference>
<dbReference type="EMBL" id="CADIJX010000008">
    <property type="protein sequence ID" value="CAB3695501.1"/>
    <property type="molecule type" value="Genomic_DNA"/>
</dbReference>
<dbReference type="Pfam" id="PF13188">
    <property type="entry name" value="PAS_8"/>
    <property type="match status" value="1"/>
</dbReference>
<dbReference type="PRINTS" id="PR00038">
    <property type="entry name" value="HTHLUXR"/>
</dbReference>
<dbReference type="Pfam" id="PF00196">
    <property type="entry name" value="GerE"/>
    <property type="match status" value="1"/>
</dbReference>
<dbReference type="InterPro" id="IPR000792">
    <property type="entry name" value="Tscrpt_reg_LuxR_C"/>
</dbReference>
<feature type="domain" description="PAC" evidence="4">
    <location>
        <begin position="350"/>
        <end position="400"/>
    </location>
</feature>